<name>A0A830DKP5_9LAMI</name>
<sequence length="322" mass="35461">MAFPGETHRGPPQSFSSFNYPFVNTILSLRNPDFVLESIRVVLISVTVNLDLSTYAIEILSVVLAEARHAGEGRRLAALVLVRCLSQKSKGPDAIESMFTAIRSVMEGSEVRLTHTYQRVGMINALREVSDPPEGKYFTSLSPTVCGFLLSCYNDGSLGCKIDATSSDLLTFFVSGLKEKEKLRMGHLRCPRLVCNNTDVVVRMSSLLLPLLKLVGFGVAVSAQRLDVVFALFCVMKIAANDVNADEILSKKKIWQLTLLILQSEPPSIIPDSLTSGLLVEFLKVCVGLVEVLLDYPKRSLEKASTIAFLKVIRYVVTVFVL</sequence>
<keyword evidence="1" id="KW-0677">Repeat</keyword>
<dbReference type="AlphaFoldDB" id="A0A830DKP5"/>
<dbReference type="OrthoDB" id="5148094at2759"/>
<comment type="caution">
    <text evidence="3">The sequence shown here is derived from an EMBL/GenBank/DDBJ whole genome shotgun (WGS) entry which is preliminary data.</text>
</comment>
<protein>
    <recommendedName>
        <fullName evidence="2">Stalled ribosome sensor GCN1-like N-terminal domain-containing protein</fullName>
    </recommendedName>
</protein>
<dbReference type="GO" id="GO:0019887">
    <property type="term" value="F:protein kinase regulator activity"/>
    <property type="evidence" value="ECO:0007669"/>
    <property type="project" value="TreeGrafter"/>
</dbReference>
<dbReference type="PANTHER" id="PTHR23346">
    <property type="entry name" value="TRANSLATIONAL ACTIVATOR GCN1-RELATED"/>
    <property type="match status" value="1"/>
</dbReference>
<evidence type="ECO:0000259" key="2">
    <source>
        <dbReference type="Pfam" id="PF24993"/>
    </source>
</evidence>
<organism evidence="3 4">
    <name type="scientific">Phtheirospermum japonicum</name>
    <dbReference type="NCBI Taxonomy" id="374723"/>
    <lineage>
        <taxon>Eukaryota</taxon>
        <taxon>Viridiplantae</taxon>
        <taxon>Streptophyta</taxon>
        <taxon>Embryophyta</taxon>
        <taxon>Tracheophyta</taxon>
        <taxon>Spermatophyta</taxon>
        <taxon>Magnoliopsida</taxon>
        <taxon>eudicotyledons</taxon>
        <taxon>Gunneridae</taxon>
        <taxon>Pentapetalae</taxon>
        <taxon>asterids</taxon>
        <taxon>lamiids</taxon>
        <taxon>Lamiales</taxon>
        <taxon>Orobanchaceae</taxon>
        <taxon>Orobanchaceae incertae sedis</taxon>
        <taxon>Phtheirospermum</taxon>
    </lineage>
</organism>
<dbReference type="InterPro" id="IPR056810">
    <property type="entry name" value="GNC1-like_N"/>
</dbReference>
<proteinExistence type="predicted"/>
<dbReference type="GO" id="GO:0005829">
    <property type="term" value="C:cytosol"/>
    <property type="evidence" value="ECO:0007669"/>
    <property type="project" value="TreeGrafter"/>
</dbReference>
<accession>A0A830DKP5</accession>
<evidence type="ECO:0000313" key="3">
    <source>
        <dbReference type="EMBL" id="GFQ06492.1"/>
    </source>
</evidence>
<dbReference type="GO" id="GO:0006417">
    <property type="term" value="P:regulation of translation"/>
    <property type="evidence" value="ECO:0007669"/>
    <property type="project" value="TreeGrafter"/>
</dbReference>
<dbReference type="EMBL" id="BMAC01001248">
    <property type="protein sequence ID" value="GFQ06492.1"/>
    <property type="molecule type" value="Genomic_DNA"/>
</dbReference>
<evidence type="ECO:0000256" key="1">
    <source>
        <dbReference type="ARBA" id="ARBA00022737"/>
    </source>
</evidence>
<evidence type="ECO:0000313" key="4">
    <source>
        <dbReference type="Proteomes" id="UP000653305"/>
    </source>
</evidence>
<dbReference type="GO" id="GO:0034198">
    <property type="term" value="P:cellular response to amino acid starvation"/>
    <property type="evidence" value="ECO:0007669"/>
    <property type="project" value="TreeGrafter"/>
</dbReference>
<keyword evidence="4" id="KW-1185">Reference proteome</keyword>
<reference evidence="3" key="1">
    <citation type="submission" date="2020-07" db="EMBL/GenBank/DDBJ databases">
        <title>Ethylene signaling mediates host invasion by parasitic plants.</title>
        <authorList>
            <person name="Yoshida S."/>
        </authorList>
    </citation>
    <scope>NUCLEOTIDE SEQUENCE</scope>
    <source>
        <strain evidence="3">Okayama</strain>
    </source>
</reference>
<dbReference type="Pfam" id="PF24993">
    <property type="entry name" value="GNC1_N"/>
    <property type="match status" value="1"/>
</dbReference>
<feature type="domain" description="Stalled ribosome sensor GCN1-like N-terminal" evidence="2">
    <location>
        <begin position="21"/>
        <end position="113"/>
    </location>
</feature>
<dbReference type="PANTHER" id="PTHR23346:SF7">
    <property type="entry name" value="STALLED RIBOSOME SENSOR GCN1"/>
    <property type="match status" value="1"/>
</dbReference>
<dbReference type="Proteomes" id="UP000653305">
    <property type="component" value="Unassembled WGS sequence"/>
</dbReference>
<gene>
    <name evidence="3" type="ORF">PHJA_002793200</name>
</gene>